<dbReference type="AlphaFoldDB" id="A0A0B2VZ50"/>
<dbReference type="Proteomes" id="UP000031036">
    <property type="component" value="Unassembled WGS sequence"/>
</dbReference>
<dbReference type="PANTHER" id="PTHR36944:SF1">
    <property type="entry name" value="CPG4 DOMAIN-CONTAINING PROTEIN"/>
    <property type="match status" value="1"/>
</dbReference>
<dbReference type="EMBL" id="JPKZ01000185">
    <property type="protein sequence ID" value="KHN88796.1"/>
    <property type="molecule type" value="Genomic_DNA"/>
</dbReference>
<organism evidence="1 2">
    <name type="scientific">Toxocara canis</name>
    <name type="common">Canine roundworm</name>
    <dbReference type="NCBI Taxonomy" id="6265"/>
    <lineage>
        <taxon>Eukaryota</taxon>
        <taxon>Metazoa</taxon>
        <taxon>Ecdysozoa</taxon>
        <taxon>Nematoda</taxon>
        <taxon>Chromadorea</taxon>
        <taxon>Rhabditida</taxon>
        <taxon>Spirurina</taxon>
        <taxon>Ascaridomorpha</taxon>
        <taxon>Ascaridoidea</taxon>
        <taxon>Toxocaridae</taxon>
        <taxon>Toxocara</taxon>
    </lineage>
</organism>
<dbReference type="PANTHER" id="PTHR36944">
    <property type="entry name" value="PROTEIN CBG02791-RELATED"/>
    <property type="match status" value="1"/>
</dbReference>
<keyword evidence="2" id="KW-1185">Reference proteome</keyword>
<reference evidence="1 2" key="1">
    <citation type="submission" date="2014-11" db="EMBL/GenBank/DDBJ databases">
        <title>Genetic blueprint of the zoonotic pathogen Toxocara canis.</title>
        <authorList>
            <person name="Zhu X.-Q."/>
            <person name="Korhonen P.K."/>
            <person name="Cai H."/>
            <person name="Young N.D."/>
            <person name="Nejsum P."/>
            <person name="von Samson-Himmelstjerna G."/>
            <person name="Boag P.R."/>
            <person name="Tan P."/>
            <person name="Li Q."/>
            <person name="Min J."/>
            <person name="Yang Y."/>
            <person name="Wang X."/>
            <person name="Fang X."/>
            <person name="Hall R.S."/>
            <person name="Hofmann A."/>
            <person name="Sternberg P.W."/>
            <person name="Jex A.R."/>
            <person name="Gasser R.B."/>
        </authorList>
    </citation>
    <scope>NUCLEOTIDE SEQUENCE [LARGE SCALE GENOMIC DNA]</scope>
    <source>
        <strain evidence="1">PN_DK_2014</strain>
    </source>
</reference>
<sequence length="75" mass="8265">MHPYVELDPKISTVSSHDADSGNSCVGQCAFRFVDQLKLQLGDKSATGLLNLNYNEFLIAFSNVSFLEGFCKYVA</sequence>
<comment type="caution">
    <text evidence="1">The sequence shown here is derived from an EMBL/GenBank/DDBJ whole genome shotgun (WGS) entry which is preliminary data.</text>
</comment>
<evidence type="ECO:0000313" key="2">
    <source>
        <dbReference type="Proteomes" id="UP000031036"/>
    </source>
</evidence>
<proteinExistence type="predicted"/>
<gene>
    <name evidence="1" type="ORF">Tcan_12570</name>
</gene>
<name>A0A0B2VZ50_TOXCA</name>
<protein>
    <submittedName>
        <fullName evidence="1">Uncharacterized protein</fullName>
    </submittedName>
</protein>
<accession>A0A0B2VZ50</accession>
<dbReference type="OMA" id="CAFRFVD"/>
<evidence type="ECO:0000313" key="1">
    <source>
        <dbReference type="EMBL" id="KHN88796.1"/>
    </source>
</evidence>